<reference evidence="1 2" key="1">
    <citation type="submission" date="2021-06" db="EMBL/GenBank/DDBJ databases">
        <title>Caerostris extrusa draft genome.</title>
        <authorList>
            <person name="Kono N."/>
            <person name="Arakawa K."/>
        </authorList>
    </citation>
    <scope>NUCLEOTIDE SEQUENCE [LARGE SCALE GENOMIC DNA]</scope>
</reference>
<sequence>MSTVRTRHSSKDDSSSSAFRLCEQKRRRNIQNMSTNQRGVSIHDCNFVIHLLLIHTKLFAQSSLTPRSLLAAGRCAKLMLSKFVPKNNFGFMKSLDYKAIFLGSCIIASD</sequence>
<keyword evidence="2" id="KW-1185">Reference proteome</keyword>
<accession>A0AAV4QYS5</accession>
<protein>
    <submittedName>
        <fullName evidence="1">Uncharacterized protein</fullName>
    </submittedName>
</protein>
<gene>
    <name evidence="1" type="ORF">CEXT_775591</name>
</gene>
<evidence type="ECO:0000313" key="2">
    <source>
        <dbReference type="Proteomes" id="UP001054945"/>
    </source>
</evidence>
<proteinExistence type="predicted"/>
<evidence type="ECO:0000313" key="1">
    <source>
        <dbReference type="EMBL" id="GIY14434.1"/>
    </source>
</evidence>
<comment type="caution">
    <text evidence="1">The sequence shown here is derived from an EMBL/GenBank/DDBJ whole genome shotgun (WGS) entry which is preliminary data.</text>
</comment>
<name>A0AAV4QYS5_CAEEX</name>
<dbReference type="AlphaFoldDB" id="A0AAV4QYS5"/>
<dbReference type="EMBL" id="BPLR01007084">
    <property type="protein sequence ID" value="GIY14434.1"/>
    <property type="molecule type" value="Genomic_DNA"/>
</dbReference>
<dbReference type="Proteomes" id="UP001054945">
    <property type="component" value="Unassembled WGS sequence"/>
</dbReference>
<organism evidence="1 2">
    <name type="scientific">Caerostris extrusa</name>
    <name type="common">Bark spider</name>
    <name type="synonym">Caerostris bankana</name>
    <dbReference type="NCBI Taxonomy" id="172846"/>
    <lineage>
        <taxon>Eukaryota</taxon>
        <taxon>Metazoa</taxon>
        <taxon>Ecdysozoa</taxon>
        <taxon>Arthropoda</taxon>
        <taxon>Chelicerata</taxon>
        <taxon>Arachnida</taxon>
        <taxon>Araneae</taxon>
        <taxon>Araneomorphae</taxon>
        <taxon>Entelegynae</taxon>
        <taxon>Araneoidea</taxon>
        <taxon>Araneidae</taxon>
        <taxon>Caerostris</taxon>
    </lineage>
</organism>